<name>A0A834P2Q9_VESPE</name>
<keyword evidence="2" id="KW-1185">Reference proteome</keyword>
<dbReference type="EMBL" id="JACSDY010000006">
    <property type="protein sequence ID" value="KAF7425822.1"/>
    <property type="molecule type" value="Genomic_DNA"/>
</dbReference>
<organism evidence="1 2">
    <name type="scientific">Vespula pensylvanica</name>
    <name type="common">Western yellow jacket</name>
    <name type="synonym">Wasp</name>
    <dbReference type="NCBI Taxonomy" id="30213"/>
    <lineage>
        <taxon>Eukaryota</taxon>
        <taxon>Metazoa</taxon>
        <taxon>Ecdysozoa</taxon>
        <taxon>Arthropoda</taxon>
        <taxon>Hexapoda</taxon>
        <taxon>Insecta</taxon>
        <taxon>Pterygota</taxon>
        <taxon>Neoptera</taxon>
        <taxon>Endopterygota</taxon>
        <taxon>Hymenoptera</taxon>
        <taxon>Apocrita</taxon>
        <taxon>Aculeata</taxon>
        <taxon>Vespoidea</taxon>
        <taxon>Vespidae</taxon>
        <taxon>Vespinae</taxon>
        <taxon>Vespula</taxon>
    </lineage>
</organism>
<accession>A0A834P2Q9</accession>
<evidence type="ECO:0000313" key="1">
    <source>
        <dbReference type="EMBL" id="KAF7425822.1"/>
    </source>
</evidence>
<dbReference type="Proteomes" id="UP000600918">
    <property type="component" value="Unassembled WGS sequence"/>
</dbReference>
<comment type="caution">
    <text evidence="1">The sequence shown here is derived from an EMBL/GenBank/DDBJ whole genome shotgun (WGS) entry which is preliminary data.</text>
</comment>
<proteinExistence type="predicted"/>
<reference evidence="1" key="1">
    <citation type="journal article" date="2020" name="G3 (Bethesda)">
        <title>High-Quality Assemblies for Three Invasive Social Wasps from the &lt;i&gt;Vespula&lt;/i&gt; Genus.</title>
        <authorList>
            <person name="Harrop T.W.R."/>
            <person name="Guhlin J."/>
            <person name="McLaughlin G.M."/>
            <person name="Permina E."/>
            <person name="Stockwell P."/>
            <person name="Gilligan J."/>
            <person name="Le Lec M.F."/>
            <person name="Gruber M.A.M."/>
            <person name="Quinn O."/>
            <person name="Lovegrove M."/>
            <person name="Duncan E.J."/>
            <person name="Remnant E.J."/>
            <person name="Van Eeckhoven J."/>
            <person name="Graham B."/>
            <person name="Knapp R.A."/>
            <person name="Langford K.W."/>
            <person name="Kronenberg Z."/>
            <person name="Press M.O."/>
            <person name="Eacker S.M."/>
            <person name="Wilson-Rankin E.E."/>
            <person name="Purcell J."/>
            <person name="Lester P.J."/>
            <person name="Dearden P.K."/>
        </authorList>
    </citation>
    <scope>NUCLEOTIDE SEQUENCE</scope>
    <source>
        <strain evidence="1">Volc-1</strain>
    </source>
</reference>
<dbReference type="AlphaFoldDB" id="A0A834P2Q9"/>
<gene>
    <name evidence="1" type="ORF">H0235_008260</name>
</gene>
<sequence>MYGSRNSEYETLASDLARSGGEASQVKSKGLTGAGILTVAMIARTTYVPVASSSFGFWYYGCIVQPSRHSVAVTDVAAVATAVAATAAIATAAIATAAAAVADAVGREINTSSSLKLAYEEHEESVIMSRNGLLKLGNRTRGYCSF</sequence>
<evidence type="ECO:0000313" key="2">
    <source>
        <dbReference type="Proteomes" id="UP000600918"/>
    </source>
</evidence>
<protein>
    <submittedName>
        <fullName evidence="1">Uncharacterized protein</fullName>
    </submittedName>
</protein>